<dbReference type="Proteomes" id="UP001249851">
    <property type="component" value="Unassembled WGS sequence"/>
</dbReference>
<dbReference type="AlphaFoldDB" id="A0AAD9PU27"/>
<keyword evidence="2" id="KW-1185">Reference proteome</keyword>
<proteinExistence type="predicted"/>
<dbReference type="Gene3D" id="2.40.70.10">
    <property type="entry name" value="Acid Proteases"/>
    <property type="match status" value="1"/>
</dbReference>
<evidence type="ECO:0000313" key="2">
    <source>
        <dbReference type="Proteomes" id="UP001249851"/>
    </source>
</evidence>
<name>A0AAD9PU27_ACRCE</name>
<comment type="caution">
    <text evidence="1">The sequence shown here is derived from an EMBL/GenBank/DDBJ whole genome shotgun (WGS) entry which is preliminary data.</text>
</comment>
<accession>A0AAD9PU27</accession>
<evidence type="ECO:0000313" key="1">
    <source>
        <dbReference type="EMBL" id="KAK2549090.1"/>
    </source>
</evidence>
<reference evidence="1" key="1">
    <citation type="journal article" date="2023" name="G3 (Bethesda)">
        <title>Whole genome assembly and annotation of the endangered Caribbean coral Acropora cervicornis.</title>
        <authorList>
            <person name="Selwyn J.D."/>
            <person name="Vollmer S.V."/>
        </authorList>
    </citation>
    <scope>NUCLEOTIDE SEQUENCE</scope>
    <source>
        <strain evidence="1">K2</strain>
    </source>
</reference>
<dbReference type="PANTHER" id="PTHR33198">
    <property type="entry name" value="ANK_REP_REGION DOMAIN-CONTAINING PROTEIN-RELATED"/>
    <property type="match status" value="1"/>
</dbReference>
<organism evidence="1 2">
    <name type="scientific">Acropora cervicornis</name>
    <name type="common">Staghorn coral</name>
    <dbReference type="NCBI Taxonomy" id="6130"/>
    <lineage>
        <taxon>Eukaryota</taxon>
        <taxon>Metazoa</taxon>
        <taxon>Cnidaria</taxon>
        <taxon>Anthozoa</taxon>
        <taxon>Hexacorallia</taxon>
        <taxon>Scleractinia</taxon>
        <taxon>Astrocoeniina</taxon>
        <taxon>Acroporidae</taxon>
        <taxon>Acropora</taxon>
    </lineage>
</organism>
<dbReference type="EMBL" id="JARQWQ010000131">
    <property type="protein sequence ID" value="KAK2549090.1"/>
    <property type="molecule type" value="Genomic_DNA"/>
</dbReference>
<gene>
    <name evidence="1" type="ORF">P5673_030459</name>
</gene>
<dbReference type="Pfam" id="PF13650">
    <property type="entry name" value="Asp_protease_2"/>
    <property type="match status" value="1"/>
</dbReference>
<dbReference type="InterPro" id="IPR021109">
    <property type="entry name" value="Peptidase_aspartic_dom_sf"/>
</dbReference>
<reference evidence="1" key="2">
    <citation type="journal article" date="2023" name="Science">
        <title>Genomic signatures of disease resistance in endangered staghorn corals.</title>
        <authorList>
            <person name="Vollmer S.V."/>
            <person name="Selwyn J.D."/>
            <person name="Despard B.A."/>
            <person name="Roesel C.L."/>
        </authorList>
    </citation>
    <scope>NUCLEOTIDE SEQUENCE</scope>
    <source>
        <strain evidence="1">K2</strain>
    </source>
</reference>
<protein>
    <submittedName>
        <fullName evidence="1">Uncharacterized protein</fullName>
    </submittedName>
</protein>
<dbReference type="SUPFAM" id="SSF50630">
    <property type="entry name" value="Acid proteases"/>
    <property type="match status" value="1"/>
</dbReference>
<sequence length="258" mass="29182">MDKLQPPIALALTGNLAENWRQFKQQFKIYEIASGLARKDGKVRAMTLLHVAGSEALELYNTFQWDEDDDNTKVEKIMEKNQLEGESIDAYVTDLRNKASRCEFAELKDGLIRDRSVCGVNSDTVRARLLRELELSLEMCIDICRAAEISSAHLKVLTEEKVPFFIGTIGSKQVGEKDWYVNFKINNCTIPFKIDTGAQCNVMPRSTCDEAGIVTSGSSRSKLVSYSGHEIKTIGKTDVVILYQDRYHVREMSCQLWV</sequence>
<dbReference type="PANTHER" id="PTHR33198:SF20">
    <property type="entry name" value="RETROTRANSPOSON GAG DOMAIN-CONTAINING PROTEIN"/>
    <property type="match status" value="1"/>
</dbReference>